<dbReference type="SUPFAM" id="SSF52540">
    <property type="entry name" value="P-loop containing nucleoside triphosphate hydrolases"/>
    <property type="match status" value="1"/>
</dbReference>
<dbReference type="Pfam" id="PF00685">
    <property type="entry name" value="Sulfotransfer_1"/>
    <property type="match status" value="1"/>
</dbReference>
<proteinExistence type="inferred from homology"/>
<dbReference type="Proteomes" id="UP000029117">
    <property type="component" value="Unassembled WGS sequence"/>
</dbReference>
<sequence>MDKTIYKTIWLASYPKSGNTWFRIFLTNYLNNSNEPASINNLERTPIASARGHFDRCYGFDSADLYLDEIDALRPDMYCEWKQNEQMQFHKVHDAYTYIDDKPLLGDPTDQVAVYLIRNPLDVAISFAHHSGHEDIDLSIKHMSENDFSFCGSTKTMPNQLRQKLLSWSEHVKSWEKAPMNKLFLRYEDMVADPIKEFTKAIVFLGHPNDPERIAKAVEFSSFTTLKKQEAETGFAEKAPNAKSFFRNGKTSDYLDKLSQEQISKIINDHHTVMKKYEYI</sequence>
<organism evidence="4 5">
    <name type="scientific">Francisella philomiragia</name>
    <dbReference type="NCBI Taxonomy" id="28110"/>
    <lineage>
        <taxon>Bacteria</taxon>
        <taxon>Pseudomonadati</taxon>
        <taxon>Pseudomonadota</taxon>
        <taxon>Gammaproteobacteria</taxon>
        <taxon>Thiotrichales</taxon>
        <taxon>Francisellaceae</taxon>
        <taxon>Francisella</taxon>
    </lineage>
</organism>
<keyword evidence="2" id="KW-0808">Transferase</keyword>
<dbReference type="InterPro" id="IPR027417">
    <property type="entry name" value="P-loop_NTPase"/>
</dbReference>
<dbReference type="InterPro" id="IPR000863">
    <property type="entry name" value="Sulfotransferase_dom"/>
</dbReference>
<comment type="similarity">
    <text evidence="1">Belongs to the sulfotransferase 1 family.</text>
</comment>
<comment type="caution">
    <text evidence="4">The sequence shown here is derived from an EMBL/GenBank/DDBJ whole genome shotgun (WGS) entry which is preliminary data.</text>
</comment>
<evidence type="ECO:0000256" key="2">
    <source>
        <dbReference type="ARBA" id="ARBA00022679"/>
    </source>
</evidence>
<dbReference type="PANTHER" id="PTHR11783">
    <property type="entry name" value="SULFOTRANSFERASE SULT"/>
    <property type="match status" value="1"/>
</dbReference>
<dbReference type="Gene3D" id="3.40.50.300">
    <property type="entry name" value="P-loop containing nucleotide triphosphate hydrolases"/>
    <property type="match status" value="1"/>
</dbReference>
<evidence type="ECO:0000256" key="1">
    <source>
        <dbReference type="ARBA" id="ARBA00005771"/>
    </source>
</evidence>
<reference evidence="4 5" key="1">
    <citation type="submission" date="2014-04" db="EMBL/GenBank/DDBJ databases">
        <authorList>
            <person name="Bishop-Lilly K.A."/>
            <person name="Broomall S.M."/>
            <person name="Chain P.S."/>
            <person name="Chertkov O."/>
            <person name="Coyne S.R."/>
            <person name="Daligault H.E."/>
            <person name="Davenport K.W."/>
            <person name="Erkkila T."/>
            <person name="Frey K.G."/>
            <person name="Gibbons H.S."/>
            <person name="Gu W."/>
            <person name="Jaissle J."/>
            <person name="Johnson S.L."/>
            <person name="Koroleva G.I."/>
            <person name="Ladner J.T."/>
            <person name="Lo C.-C."/>
            <person name="Minogue T.D."/>
            <person name="Munk C."/>
            <person name="Palacios G.F."/>
            <person name="Redden C.L."/>
            <person name="Rosenzweig C.N."/>
            <person name="Scholz M.B."/>
            <person name="Teshima H."/>
            <person name="Xu Y."/>
        </authorList>
    </citation>
    <scope>NUCLEOTIDE SEQUENCE [LARGE SCALE GENOMIC DNA]</scope>
    <source>
        <strain evidence="4 5">FAJ</strain>
    </source>
</reference>
<dbReference type="AlphaFoldDB" id="A0AAW3DA29"/>
<dbReference type="GO" id="GO:0008146">
    <property type="term" value="F:sulfotransferase activity"/>
    <property type="evidence" value="ECO:0007669"/>
    <property type="project" value="InterPro"/>
</dbReference>
<evidence type="ECO:0000313" key="4">
    <source>
        <dbReference type="EMBL" id="KFJ42107.1"/>
    </source>
</evidence>
<dbReference type="RefSeq" id="WP_035736626.1">
    <property type="nucleotide sequence ID" value="NZ_JACTRV010000017.1"/>
</dbReference>
<feature type="domain" description="Sulfotransferase" evidence="3">
    <location>
        <begin position="8"/>
        <end position="276"/>
    </location>
</feature>
<evidence type="ECO:0000259" key="3">
    <source>
        <dbReference type="Pfam" id="PF00685"/>
    </source>
</evidence>
<evidence type="ECO:0000313" key="5">
    <source>
        <dbReference type="Proteomes" id="UP000029117"/>
    </source>
</evidence>
<accession>A0AAW3DA29</accession>
<gene>
    <name evidence="4" type="ORF">DR78_423</name>
</gene>
<name>A0AAW3DA29_9GAMM</name>
<protein>
    <submittedName>
        <fullName evidence="4">Sulfotransferase domain protein</fullName>
    </submittedName>
</protein>
<dbReference type="EMBL" id="JOUE01000006">
    <property type="protein sequence ID" value="KFJ42107.1"/>
    <property type="molecule type" value="Genomic_DNA"/>
</dbReference>